<name>A0A2W4QTC3_9GAMM</name>
<keyword evidence="2" id="KW-1003">Cell membrane</keyword>
<evidence type="ECO:0000256" key="5">
    <source>
        <dbReference type="ARBA" id="ARBA00023136"/>
    </source>
</evidence>
<comment type="caution">
    <text evidence="7">The sequence shown here is derived from an EMBL/GenBank/DDBJ whole genome shotgun (WGS) entry which is preliminary data.</text>
</comment>
<dbReference type="PANTHER" id="PTHR10010">
    <property type="entry name" value="SOLUTE CARRIER FAMILY 34 SODIUM PHOSPHATE , MEMBER 2-RELATED"/>
    <property type="match status" value="1"/>
</dbReference>
<evidence type="ECO:0000313" key="8">
    <source>
        <dbReference type="Proteomes" id="UP000249396"/>
    </source>
</evidence>
<dbReference type="GO" id="GO:0005886">
    <property type="term" value="C:plasma membrane"/>
    <property type="evidence" value="ECO:0007669"/>
    <property type="project" value="UniProtKB-SubCell"/>
</dbReference>
<protein>
    <submittedName>
        <fullName evidence="7">NAD+ kinase</fullName>
    </submittedName>
</protein>
<proteinExistence type="predicted"/>
<dbReference type="SUPFAM" id="SSF109755">
    <property type="entry name" value="PhoU-like"/>
    <property type="match status" value="1"/>
</dbReference>
<dbReference type="GO" id="GO:0044341">
    <property type="term" value="P:sodium-dependent phosphate transport"/>
    <property type="evidence" value="ECO:0007669"/>
    <property type="project" value="InterPro"/>
</dbReference>
<feature type="transmembrane region" description="Helical" evidence="6">
    <location>
        <begin position="73"/>
        <end position="99"/>
    </location>
</feature>
<dbReference type="Pfam" id="PF02690">
    <property type="entry name" value="Na_Pi_cotrans"/>
    <property type="match status" value="2"/>
</dbReference>
<feature type="transmembrane region" description="Helical" evidence="6">
    <location>
        <begin position="44"/>
        <end position="66"/>
    </location>
</feature>
<gene>
    <name evidence="7" type="ORF">DM484_27055</name>
</gene>
<dbReference type="EMBL" id="QJPH01000533">
    <property type="protein sequence ID" value="PZN71148.1"/>
    <property type="molecule type" value="Genomic_DNA"/>
</dbReference>
<evidence type="ECO:0000256" key="4">
    <source>
        <dbReference type="ARBA" id="ARBA00022989"/>
    </source>
</evidence>
<dbReference type="NCBIfam" id="NF037997">
    <property type="entry name" value="Na_Pi_symport"/>
    <property type="match status" value="1"/>
</dbReference>
<evidence type="ECO:0000313" key="7">
    <source>
        <dbReference type="EMBL" id="PZN71148.1"/>
    </source>
</evidence>
<keyword evidence="5 6" id="KW-0472">Membrane</keyword>
<organism evidence="7 8">
    <name type="scientific">Candidatus Methylumidiphilus alinenensis</name>
    <dbReference type="NCBI Taxonomy" id="2202197"/>
    <lineage>
        <taxon>Bacteria</taxon>
        <taxon>Pseudomonadati</taxon>
        <taxon>Pseudomonadota</taxon>
        <taxon>Gammaproteobacteria</taxon>
        <taxon>Methylococcales</taxon>
        <taxon>Candidatus Methylumidiphilus</taxon>
    </lineage>
</organism>
<keyword evidence="3 6" id="KW-0812">Transmembrane</keyword>
<dbReference type="InterPro" id="IPR004633">
    <property type="entry name" value="NaPi_cotrn-rel/YqeW-like"/>
</dbReference>
<dbReference type="AlphaFoldDB" id="A0A2W4QTC3"/>
<keyword evidence="4 6" id="KW-1133">Transmembrane helix</keyword>
<accession>A0A2W4QTC3</accession>
<feature type="transmembrane region" description="Helical" evidence="6">
    <location>
        <begin position="105"/>
        <end position="129"/>
    </location>
</feature>
<feature type="transmembrane region" description="Helical" evidence="6">
    <location>
        <begin position="179"/>
        <end position="205"/>
    </location>
</feature>
<comment type="subcellular location">
    <subcellularLocation>
        <location evidence="1">Cell membrane</location>
        <topology evidence="1">Multi-pass membrane protein</topology>
    </subcellularLocation>
</comment>
<reference evidence="7 8" key="1">
    <citation type="journal article" date="2018" name="Aquat. Microb. Ecol.">
        <title>Gammaproteobacterial methanotrophs dominate.</title>
        <authorList>
            <person name="Rissanen A.J."/>
            <person name="Saarenheimo J."/>
            <person name="Tiirola M."/>
            <person name="Peura S."/>
            <person name="Aalto S.L."/>
            <person name="Karvinen A."/>
            <person name="Nykanen H."/>
        </authorList>
    </citation>
    <scope>NUCLEOTIDE SEQUENCE [LARGE SCALE GENOMIC DNA]</scope>
    <source>
        <strain evidence="7">AMbin10</strain>
    </source>
</reference>
<dbReference type="GO" id="GO:0005436">
    <property type="term" value="F:sodium:phosphate symporter activity"/>
    <property type="evidence" value="ECO:0007669"/>
    <property type="project" value="InterPro"/>
</dbReference>
<keyword evidence="7" id="KW-0418">Kinase</keyword>
<evidence type="ECO:0000256" key="2">
    <source>
        <dbReference type="ARBA" id="ARBA00022475"/>
    </source>
</evidence>
<dbReference type="Gene3D" id="1.20.58.220">
    <property type="entry name" value="Phosphate transport system protein phou homolog 2, domain 2"/>
    <property type="match status" value="1"/>
</dbReference>
<sequence length="569" mass="60770">MNYESFSLAPMLIGLSGGLALFLHGMTMMSNAMRAMAGSRLKTIMAGLAGNRLSALLTGIVVTAIVQSSSVTSVIAIGFVSAGVLTLGQALVVIMGAAVGSTVTAQIIAFDISNLAFLLVAIGFGLSLWKARRIPSLVGTVILGLGVLFIGLSMMSGFMAPLRTYQPFLDLMASMTNPLLGILIGAIFTAIVQSSSATLGVIIALAAQGLIPLEAGIALVFGANIGTTITGLLATIGQPRAALHAAIGLVTFKVLMVLIWLPLIGLLEQITRTVSPSADGLALAEQLAYEVPRQVANVHLIVNVSTVLILLPFTNLLAALIVRVIGQGPQPQGHDAMAPELNPVLFEMPPLAIDAARREVLHLGERVGDLFDAAVPAILDGQHASIDQLHVREQLIDRHHAAIVGFIEKVLQPELAPDICRTAVDLVEAADYLESIGDLVDKEMIPLYRRHLERGTEMSPQARERLRTLAEAVGQEFRRALCAVAEGDHELARTVLETKSQVRSLERAAFEFPVEPQSIDGPQRMLPTALERELTESLRRAYSLVRRFVRVGTGLLRSDMEKVVEQEGG</sequence>
<dbReference type="InterPro" id="IPR003841">
    <property type="entry name" value="Na/Pi_transpt"/>
</dbReference>
<dbReference type="PANTHER" id="PTHR10010:SF46">
    <property type="entry name" value="SODIUM-DEPENDENT PHOSPHATE TRANSPORT PROTEIN 2B"/>
    <property type="match status" value="1"/>
</dbReference>
<dbReference type="InterPro" id="IPR038078">
    <property type="entry name" value="PhoU-like_sf"/>
</dbReference>
<evidence type="ECO:0000256" key="3">
    <source>
        <dbReference type="ARBA" id="ARBA00022692"/>
    </source>
</evidence>
<evidence type="ECO:0000256" key="6">
    <source>
        <dbReference type="SAM" id="Phobius"/>
    </source>
</evidence>
<feature type="transmembrane region" description="Helical" evidence="6">
    <location>
        <begin position="300"/>
        <end position="322"/>
    </location>
</feature>
<evidence type="ECO:0000256" key="1">
    <source>
        <dbReference type="ARBA" id="ARBA00004651"/>
    </source>
</evidence>
<feature type="transmembrane region" description="Helical" evidence="6">
    <location>
        <begin position="242"/>
        <end position="267"/>
    </location>
</feature>
<dbReference type="Proteomes" id="UP000249396">
    <property type="component" value="Unassembled WGS sequence"/>
</dbReference>
<dbReference type="NCBIfam" id="TIGR00704">
    <property type="entry name" value="NaPi_cotrn_rel"/>
    <property type="match status" value="1"/>
</dbReference>
<dbReference type="GO" id="GO:0016301">
    <property type="term" value="F:kinase activity"/>
    <property type="evidence" value="ECO:0007669"/>
    <property type="project" value="UniProtKB-KW"/>
</dbReference>
<keyword evidence="7" id="KW-0808">Transferase</keyword>
<feature type="transmembrane region" description="Helical" evidence="6">
    <location>
        <begin position="136"/>
        <end position="159"/>
    </location>
</feature>